<gene>
    <name evidence="2" type="ORF">Salat_2969500</name>
</gene>
<sequence>MAPTSPPLRTARASSPAYGSSGGGLSFALGKRFAVAKLRPRLLVASGRLIPSPEIQVSTGKELLIPRGRAGLEASYLLPISPPFNNKVDPMAARKGDLVLYSGDLFPTEARKLPSCPRSHSVNRKGKPTHLSTHRVRVPSNYKERVFSKMAATFCSQIAKWRSVDCHSLDERRFCHSFCSASAAAQMASCETLLRLVPFLKNFISSGLAHPIEPLSCHPEEKERRGQKRSLFSTPRSSGTDESPLKVRLARSDGDSPTYRTASPSGALPSCSPATRTGRGTDFVNKDAKLKTTDQRLDISGREERKIAKVIRGPSVPLPLDHGILNLSNPGAAYQESAGRSSLSNAYVLSLQSRLQKDANSQKQFLQLNEVSRLLQSKVSPLRAQESHQSDPEEEDSDRGISGLYGREEYEQKPRTSLTLQEYLPDKNGERKKTRTLPQLEIAHSSAFRQAVIDLFASITTAIESHGSLLEKVERTIDDMTPVIMERRAQVKSLQQQVTELRSSQGKRGKTPVAKEKTSHPRSRFHNPDTCSRRKTTITSFIRHSRHGTPSA</sequence>
<proteinExistence type="predicted"/>
<protein>
    <submittedName>
        <fullName evidence="2">Uncharacterized protein</fullName>
    </submittedName>
</protein>
<feature type="region of interest" description="Disordered" evidence="1">
    <location>
        <begin position="500"/>
        <end position="532"/>
    </location>
</feature>
<feature type="compositionally biased region" description="Polar residues" evidence="1">
    <location>
        <begin position="230"/>
        <end position="241"/>
    </location>
</feature>
<dbReference type="EMBL" id="JACGWO010000020">
    <property type="protein sequence ID" value="KAK4412186.1"/>
    <property type="molecule type" value="Genomic_DNA"/>
</dbReference>
<evidence type="ECO:0000313" key="3">
    <source>
        <dbReference type="Proteomes" id="UP001293254"/>
    </source>
</evidence>
<reference evidence="2" key="1">
    <citation type="submission" date="2020-06" db="EMBL/GenBank/DDBJ databases">
        <authorList>
            <person name="Li T."/>
            <person name="Hu X."/>
            <person name="Zhang T."/>
            <person name="Song X."/>
            <person name="Zhang H."/>
            <person name="Dai N."/>
            <person name="Sheng W."/>
            <person name="Hou X."/>
            <person name="Wei L."/>
        </authorList>
    </citation>
    <scope>NUCLEOTIDE SEQUENCE</scope>
    <source>
        <strain evidence="2">3651</strain>
        <tissue evidence="2">Leaf</tissue>
    </source>
</reference>
<accession>A0AAE1XIP7</accession>
<feature type="region of interest" description="Disordered" evidence="1">
    <location>
        <begin position="379"/>
        <end position="432"/>
    </location>
</feature>
<dbReference type="AlphaFoldDB" id="A0AAE1XIP7"/>
<comment type="caution">
    <text evidence="2">The sequence shown here is derived from an EMBL/GenBank/DDBJ whole genome shotgun (WGS) entry which is preliminary data.</text>
</comment>
<evidence type="ECO:0000256" key="1">
    <source>
        <dbReference type="SAM" id="MobiDB-lite"/>
    </source>
</evidence>
<keyword evidence="3" id="KW-1185">Reference proteome</keyword>
<dbReference type="Proteomes" id="UP001293254">
    <property type="component" value="Unassembled WGS sequence"/>
</dbReference>
<organism evidence="2 3">
    <name type="scientific">Sesamum alatum</name>
    <dbReference type="NCBI Taxonomy" id="300844"/>
    <lineage>
        <taxon>Eukaryota</taxon>
        <taxon>Viridiplantae</taxon>
        <taxon>Streptophyta</taxon>
        <taxon>Embryophyta</taxon>
        <taxon>Tracheophyta</taxon>
        <taxon>Spermatophyta</taxon>
        <taxon>Magnoliopsida</taxon>
        <taxon>eudicotyledons</taxon>
        <taxon>Gunneridae</taxon>
        <taxon>Pentapetalae</taxon>
        <taxon>asterids</taxon>
        <taxon>lamiids</taxon>
        <taxon>Lamiales</taxon>
        <taxon>Pedaliaceae</taxon>
        <taxon>Sesamum</taxon>
    </lineage>
</organism>
<evidence type="ECO:0000313" key="2">
    <source>
        <dbReference type="EMBL" id="KAK4412186.1"/>
    </source>
</evidence>
<name>A0AAE1XIP7_9LAMI</name>
<reference evidence="2" key="2">
    <citation type="journal article" date="2024" name="Plant">
        <title>Genomic evolution and insights into agronomic trait innovations of Sesamum species.</title>
        <authorList>
            <person name="Miao H."/>
            <person name="Wang L."/>
            <person name="Qu L."/>
            <person name="Liu H."/>
            <person name="Sun Y."/>
            <person name="Le M."/>
            <person name="Wang Q."/>
            <person name="Wei S."/>
            <person name="Zheng Y."/>
            <person name="Lin W."/>
            <person name="Duan Y."/>
            <person name="Cao H."/>
            <person name="Xiong S."/>
            <person name="Wang X."/>
            <person name="Wei L."/>
            <person name="Li C."/>
            <person name="Ma Q."/>
            <person name="Ju M."/>
            <person name="Zhao R."/>
            <person name="Li G."/>
            <person name="Mu C."/>
            <person name="Tian Q."/>
            <person name="Mei H."/>
            <person name="Zhang T."/>
            <person name="Gao T."/>
            <person name="Zhang H."/>
        </authorList>
    </citation>
    <scope>NUCLEOTIDE SEQUENCE</scope>
    <source>
        <strain evidence="2">3651</strain>
    </source>
</reference>
<feature type="region of interest" description="Disordered" evidence="1">
    <location>
        <begin position="1"/>
        <end position="21"/>
    </location>
</feature>
<feature type="region of interest" description="Disordered" evidence="1">
    <location>
        <begin position="214"/>
        <end position="282"/>
    </location>
</feature>